<accession>A0A9Y1FNV6</accession>
<proteinExistence type="predicted"/>
<keyword evidence="1" id="KW-1133">Transmembrane helix</keyword>
<dbReference type="Gene3D" id="2.60.40.10">
    <property type="entry name" value="Immunoglobulins"/>
    <property type="match status" value="2"/>
</dbReference>
<evidence type="ECO:0000256" key="1">
    <source>
        <dbReference type="SAM" id="Phobius"/>
    </source>
</evidence>
<evidence type="ECO:0000313" key="2">
    <source>
        <dbReference type="EMBL" id="UJG43304.1"/>
    </source>
</evidence>
<name>A0A9Y1FNV6_9ARCH</name>
<keyword evidence="1" id="KW-0812">Transmembrane</keyword>
<dbReference type="EMBL" id="CP084167">
    <property type="protein sequence ID" value="UJG43304.1"/>
    <property type="molecule type" value="Genomic_DNA"/>
</dbReference>
<dbReference type="Proteomes" id="UP001200513">
    <property type="component" value="Chromosome"/>
</dbReference>
<organism evidence="2">
    <name type="scientific">Candidatus Heimdallarchaeum endolithica</name>
    <dbReference type="NCBI Taxonomy" id="2876572"/>
    <lineage>
        <taxon>Archaea</taxon>
        <taxon>Promethearchaeati</taxon>
        <taxon>Candidatus Heimdallarchaeota</taxon>
        <taxon>Candidatus Heimdallarchaeia (ex Rinke et al. 2021) (nom. nud.)</taxon>
        <taxon>Candidatus Heimdallarchaeales</taxon>
        <taxon>Candidatus Heimdallarchaeaceae</taxon>
        <taxon>Candidatus Heimdallarchaeum</taxon>
    </lineage>
</organism>
<gene>
    <name evidence="2" type="ORF">K9W46_13140</name>
</gene>
<protein>
    <recommendedName>
        <fullName evidence="3">Ig-like domain-containing protein</fullName>
    </recommendedName>
</protein>
<dbReference type="Pfam" id="PF17957">
    <property type="entry name" value="Big_7"/>
    <property type="match status" value="2"/>
</dbReference>
<dbReference type="AlphaFoldDB" id="A0A9Y1FNV6"/>
<dbReference type="InterPro" id="IPR013783">
    <property type="entry name" value="Ig-like_fold"/>
</dbReference>
<feature type="transmembrane region" description="Helical" evidence="1">
    <location>
        <begin position="989"/>
        <end position="1009"/>
    </location>
</feature>
<sequence>MHRSPFQPEESLIVNQVENGEMEEENNIGIPKGFSAFGSPFIRTIDNYTSIVANGSYSGYIKSQATNIASASGNLRLSLDQSPYAYVSDMITVSFYYYIIDNYGSDNDFYFSIRFSNDRYLYYFLSYHGAYGSNNSNNGVFDINTTEFQTWKLFSRNVTEDYLAIFGSYTTEYIQHIYFRCYAAQYSYNPVEVVIDTVNITDSSDNDYMSNYNGNFENGDGSYWIDIDSDPSFVSLTDEHYSGNKAVNITAKFIQGLNSHATFRKYFGNPQGLYVYKENSLLIDFYWKIKFNLRSYDEYASFIIHFSNNTVSYYIEIVLGIGDKDFSLYSNYSSNSNYYYYIKDDGFGREDEWVHTSIDVYELYNTLNLRNITLENVDFYIGAYSQNTRVELLIDNLSIKSYAFIEPSFEQIWDPSRIFAAWETSASENCVNKTSFAHSGDWAINISSHSNYAVSTYISNMYFILKPGMISNFWYYLEKMQGDNVYVSISLLLDDTNSIHYVIANGSNINLSNQTDVVYFLLKDRNILNNWLNLKRNIYNDAISYYGVNNWNVTRITLNVDTTGTDVMTVIFDDLNLIEIGEPVIESVSLTNTPKYYQGANIVFDAYDELSDITELTLNYYNGSSWLSVIPTKVSEKGYEVNLPTLPTGTHVLFYINATDLFGNIQTDDNGGVYYSFTVIDDIEPSIELIRPYNNSLLTETVLLEANAEDEGSSIAFIEFYANLTLITNISSSPYETYWNTRNIGNGVYELKAIAYDSSGNYRSTSDKRIVTVENDFNPPLLSHIEINPSKPEYGEEVEVIVGVSEETSVKNCTLYYKFDDGNWQSTSMTSSGSLYYAYIPPVNWSTEVFYYVVAFDEFEQVSTMGFASDPYSYIATDTVLPNLVVDGPPTSTVLSGDNIKFNINGSDDGSGVAKLEVEINNTIWTANSIPQTYYLNTTSLDNGEYTIYFRLSDRANNTIEIQLVFQIHNPKGFFPKSWSAIDSVLNSYYGIAVGAATVILGIGINSIVKTIRSKKKGRTT</sequence>
<reference evidence="2" key="1">
    <citation type="journal article" date="2022" name="Nat. Microbiol.">
        <title>Unique mobile elements and scalable gene flow at the prokaryote-eukaryote boundary revealed by circularized Asgard archaea genomes.</title>
        <authorList>
            <person name="Wu F."/>
            <person name="Speth D.R."/>
            <person name="Philosof A."/>
            <person name="Cremiere A."/>
            <person name="Narayanan A."/>
            <person name="Barco R.A."/>
            <person name="Connon S.A."/>
            <person name="Amend J.P."/>
            <person name="Antoshechkin I.A."/>
            <person name="Orphan V.J."/>
        </authorList>
    </citation>
    <scope>NUCLEOTIDE SEQUENCE</scope>
    <source>
        <strain evidence="2">PR6</strain>
    </source>
</reference>
<evidence type="ECO:0008006" key="3">
    <source>
        <dbReference type="Google" id="ProtNLM"/>
    </source>
</evidence>
<keyword evidence="1" id="KW-0472">Membrane</keyword>